<sequence length="143" mass="16613">MLLEEGAGCRLRPWGEDKYNKELSPINNKIDAILRKYGLRYVEEFSPGEKPAEIDELLKNYDDLWDRKQSLLFEKYGLDDFAKLYLNDKESYLKRFEKINKNNNYPRQSLGEVVKELEIEANKCSKIQAFNAATILLASAIEG</sequence>
<dbReference type="EMBL" id="PFQB01000081">
    <property type="protein sequence ID" value="PJA13571.1"/>
    <property type="molecule type" value="Genomic_DNA"/>
</dbReference>
<reference evidence="2" key="1">
    <citation type="submission" date="2017-09" db="EMBL/GenBank/DDBJ databases">
        <title>Depth-based differentiation of microbial function through sediment-hosted aquifers and enrichment of novel symbionts in the deep terrestrial subsurface.</title>
        <authorList>
            <person name="Probst A.J."/>
            <person name="Ladd B."/>
            <person name="Jarett J.K."/>
            <person name="Geller-Mcgrath D.E."/>
            <person name="Sieber C.M.K."/>
            <person name="Emerson J.B."/>
            <person name="Anantharaman K."/>
            <person name="Thomas B.C."/>
            <person name="Malmstrom R."/>
            <person name="Stieglmeier M."/>
            <person name="Klingl A."/>
            <person name="Woyke T."/>
            <person name="Ryan C.M."/>
            <person name="Banfield J.F."/>
        </authorList>
    </citation>
    <scope>NUCLEOTIDE SEQUENCE [LARGE SCALE GENOMIC DNA]</scope>
</reference>
<evidence type="ECO:0000313" key="1">
    <source>
        <dbReference type="EMBL" id="PJA13571.1"/>
    </source>
</evidence>
<organism evidence="1 2">
    <name type="scientific">Candidatus Dojkabacteria bacterium CG_4_10_14_0_2_um_filter_Dojkabacteria_WS6_41_15</name>
    <dbReference type="NCBI Taxonomy" id="2014249"/>
    <lineage>
        <taxon>Bacteria</taxon>
        <taxon>Candidatus Dojkabacteria</taxon>
    </lineage>
</organism>
<proteinExistence type="predicted"/>
<accession>A0A2M7W1M0</accession>
<dbReference type="AlphaFoldDB" id="A0A2M7W1M0"/>
<protein>
    <submittedName>
        <fullName evidence="1">Uncharacterized protein</fullName>
    </submittedName>
</protein>
<gene>
    <name evidence="1" type="ORF">COX64_03270</name>
</gene>
<dbReference type="Proteomes" id="UP000228952">
    <property type="component" value="Unassembled WGS sequence"/>
</dbReference>
<comment type="caution">
    <text evidence="1">The sequence shown here is derived from an EMBL/GenBank/DDBJ whole genome shotgun (WGS) entry which is preliminary data.</text>
</comment>
<feature type="non-terminal residue" evidence="1">
    <location>
        <position position="143"/>
    </location>
</feature>
<name>A0A2M7W1M0_9BACT</name>
<evidence type="ECO:0000313" key="2">
    <source>
        <dbReference type="Proteomes" id="UP000228952"/>
    </source>
</evidence>